<dbReference type="AlphaFoldDB" id="A0A1Q9LBN0"/>
<keyword evidence="4 6" id="KW-0238">DNA-binding</keyword>
<feature type="DNA-binding region" description="OmpR/PhoB-type" evidence="6">
    <location>
        <begin position="67"/>
        <end position="164"/>
    </location>
</feature>
<accession>A0A1Q9LBN0</accession>
<evidence type="ECO:0000256" key="4">
    <source>
        <dbReference type="ARBA" id="ARBA00023125"/>
    </source>
</evidence>
<dbReference type="PANTHER" id="PTHR48111">
    <property type="entry name" value="REGULATOR OF RPOS"/>
    <property type="match status" value="1"/>
</dbReference>
<dbReference type="GO" id="GO:0000156">
    <property type="term" value="F:phosphorelay response regulator activity"/>
    <property type="evidence" value="ECO:0007669"/>
    <property type="project" value="TreeGrafter"/>
</dbReference>
<name>A0A1Q9LBN0_9PSEU</name>
<dbReference type="OrthoDB" id="8927943at2"/>
<keyword evidence="1" id="KW-0597">Phosphoprotein</keyword>
<dbReference type="GO" id="GO:0000976">
    <property type="term" value="F:transcription cis-regulatory region binding"/>
    <property type="evidence" value="ECO:0007669"/>
    <property type="project" value="TreeGrafter"/>
</dbReference>
<evidence type="ECO:0000313" key="9">
    <source>
        <dbReference type="Proteomes" id="UP000186040"/>
    </source>
</evidence>
<evidence type="ECO:0000256" key="3">
    <source>
        <dbReference type="ARBA" id="ARBA00023015"/>
    </source>
</evidence>
<dbReference type="InterPro" id="IPR039420">
    <property type="entry name" value="WalR-like"/>
</dbReference>
<dbReference type="InterPro" id="IPR036388">
    <property type="entry name" value="WH-like_DNA-bd_sf"/>
</dbReference>
<dbReference type="STRING" id="1193682.BJP25_04865"/>
<organism evidence="8 9">
    <name type="scientific">Actinokineospora bangkokensis</name>
    <dbReference type="NCBI Taxonomy" id="1193682"/>
    <lineage>
        <taxon>Bacteria</taxon>
        <taxon>Bacillati</taxon>
        <taxon>Actinomycetota</taxon>
        <taxon>Actinomycetes</taxon>
        <taxon>Pseudonocardiales</taxon>
        <taxon>Pseudonocardiaceae</taxon>
        <taxon>Actinokineospora</taxon>
    </lineage>
</organism>
<dbReference type="PANTHER" id="PTHR48111:SF1">
    <property type="entry name" value="TWO-COMPONENT RESPONSE REGULATOR ORR33"/>
    <property type="match status" value="1"/>
</dbReference>
<sequence length="172" mass="19153">MAAPLDLRAGTAPAPARLTVTVHLTAEAARVPLLAAQFAHALQQLGHHDDVHADVTVDSAPALGVVVPLPRRADRPLRVLRGARRVSWRGAEVELTRLEFDLLLFLAEHPDRVHRRHTLMREVWGTDYVSERTVDVHVRRVRSKVDPDAPLIRTVRGVGYQFDATDLISIEP</sequence>
<dbReference type="GO" id="GO:0005829">
    <property type="term" value="C:cytosol"/>
    <property type="evidence" value="ECO:0007669"/>
    <property type="project" value="TreeGrafter"/>
</dbReference>
<gene>
    <name evidence="8" type="ORF">BJP25_04865</name>
</gene>
<comment type="caution">
    <text evidence="8">The sequence shown here is derived from an EMBL/GenBank/DDBJ whole genome shotgun (WGS) entry which is preliminary data.</text>
</comment>
<dbReference type="EMBL" id="MKQR01000032">
    <property type="protein sequence ID" value="OLR89423.1"/>
    <property type="molecule type" value="Genomic_DNA"/>
</dbReference>
<keyword evidence="5" id="KW-0804">Transcription</keyword>
<evidence type="ECO:0000256" key="6">
    <source>
        <dbReference type="PROSITE-ProRule" id="PRU01091"/>
    </source>
</evidence>
<dbReference type="RefSeq" id="WP_075978607.1">
    <property type="nucleotide sequence ID" value="NZ_MKQR01000032.1"/>
</dbReference>
<keyword evidence="9" id="KW-1185">Reference proteome</keyword>
<dbReference type="PROSITE" id="PS51755">
    <property type="entry name" value="OMPR_PHOB"/>
    <property type="match status" value="1"/>
</dbReference>
<evidence type="ECO:0000259" key="7">
    <source>
        <dbReference type="PROSITE" id="PS51755"/>
    </source>
</evidence>
<dbReference type="Pfam" id="PF00486">
    <property type="entry name" value="Trans_reg_C"/>
    <property type="match status" value="1"/>
</dbReference>
<dbReference type="GO" id="GO:0032993">
    <property type="term" value="C:protein-DNA complex"/>
    <property type="evidence" value="ECO:0007669"/>
    <property type="project" value="TreeGrafter"/>
</dbReference>
<feature type="domain" description="OmpR/PhoB-type" evidence="7">
    <location>
        <begin position="67"/>
        <end position="164"/>
    </location>
</feature>
<evidence type="ECO:0000256" key="1">
    <source>
        <dbReference type="ARBA" id="ARBA00022553"/>
    </source>
</evidence>
<keyword evidence="3" id="KW-0805">Transcription regulation</keyword>
<dbReference type="Gene3D" id="1.10.10.10">
    <property type="entry name" value="Winged helix-like DNA-binding domain superfamily/Winged helix DNA-binding domain"/>
    <property type="match status" value="1"/>
</dbReference>
<dbReference type="SUPFAM" id="SSF46894">
    <property type="entry name" value="C-terminal effector domain of the bipartite response regulators"/>
    <property type="match status" value="1"/>
</dbReference>
<dbReference type="GO" id="GO:0006355">
    <property type="term" value="P:regulation of DNA-templated transcription"/>
    <property type="evidence" value="ECO:0007669"/>
    <property type="project" value="InterPro"/>
</dbReference>
<evidence type="ECO:0000256" key="2">
    <source>
        <dbReference type="ARBA" id="ARBA00023012"/>
    </source>
</evidence>
<reference evidence="8 9" key="1">
    <citation type="submission" date="2016-10" db="EMBL/GenBank/DDBJ databases">
        <title>The Draft Genome Sequence of Actinokineospora bangkokensis 44EHWT reveals the biosynthetic pathway of antifungal compounds Thailandins with unusual extender unit butylmalonyl-CoA.</title>
        <authorList>
            <person name="Greule A."/>
            <person name="Intra B."/>
            <person name="Flemming S."/>
            <person name="Rommel M.G."/>
            <person name="Panbangred W."/>
            <person name="Bechthold A."/>
        </authorList>
    </citation>
    <scope>NUCLEOTIDE SEQUENCE [LARGE SCALE GENOMIC DNA]</scope>
    <source>
        <strain evidence="8 9">44EHW</strain>
    </source>
</reference>
<dbReference type="InterPro" id="IPR001867">
    <property type="entry name" value="OmpR/PhoB-type_DNA-bd"/>
</dbReference>
<proteinExistence type="predicted"/>
<evidence type="ECO:0000256" key="5">
    <source>
        <dbReference type="ARBA" id="ARBA00023163"/>
    </source>
</evidence>
<keyword evidence="2" id="KW-0902">Two-component regulatory system</keyword>
<evidence type="ECO:0000313" key="8">
    <source>
        <dbReference type="EMBL" id="OLR89423.1"/>
    </source>
</evidence>
<dbReference type="SMART" id="SM00862">
    <property type="entry name" value="Trans_reg_C"/>
    <property type="match status" value="1"/>
</dbReference>
<dbReference type="Proteomes" id="UP000186040">
    <property type="component" value="Unassembled WGS sequence"/>
</dbReference>
<dbReference type="CDD" id="cd00383">
    <property type="entry name" value="trans_reg_C"/>
    <property type="match status" value="1"/>
</dbReference>
<protein>
    <recommendedName>
        <fullName evidence="7">OmpR/PhoB-type domain-containing protein</fullName>
    </recommendedName>
</protein>
<dbReference type="InterPro" id="IPR016032">
    <property type="entry name" value="Sig_transdc_resp-reg_C-effctor"/>
</dbReference>